<dbReference type="Pfam" id="PF00106">
    <property type="entry name" value="adh_short"/>
    <property type="match status" value="1"/>
</dbReference>
<evidence type="ECO:0000256" key="3">
    <source>
        <dbReference type="ARBA" id="ARBA00023002"/>
    </source>
</evidence>
<keyword evidence="2" id="KW-0694">RNA-binding</keyword>
<dbReference type="InterPro" id="IPR036442">
    <property type="entry name" value="ProQ/FinO_sf"/>
</dbReference>
<dbReference type="Gene3D" id="3.40.50.720">
    <property type="entry name" value="NAD(P)-binding Rossmann-like Domain"/>
    <property type="match status" value="1"/>
</dbReference>
<dbReference type="InterPro" id="IPR036291">
    <property type="entry name" value="NAD(P)-bd_dom_sf"/>
</dbReference>
<dbReference type="InterPro" id="IPR023210">
    <property type="entry name" value="NADP_OxRdtase_dom"/>
</dbReference>
<comment type="similarity">
    <text evidence="1">Belongs to the short-chain dehydrogenases/reductases (SDR) family.</text>
</comment>
<evidence type="ECO:0000256" key="4">
    <source>
        <dbReference type="SAM" id="MobiDB-lite"/>
    </source>
</evidence>
<feature type="non-terminal residue" evidence="6">
    <location>
        <position position="1"/>
    </location>
</feature>
<keyword evidence="3" id="KW-0560">Oxidoreductase</keyword>
<dbReference type="SUPFAM" id="SSF48657">
    <property type="entry name" value="FinO-like"/>
    <property type="match status" value="1"/>
</dbReference>
<accession>A0A699J846</accession>
<feature type="region of interest" description="Disordered" evidence="4">
    <location>
        <begin position="590"/>
        <end position="618"/>
    </location>
</feature>
<dbReference type="PANTHER" id="PTHR43639:SF1">
    <property type="entry name" value="SHORT-CHAIN DEHYDROGENASE_REDUCTASE FAMILY PROTEIN"/>
    <property type="match status" value="1"/>
</dbReference>
<feature type="non-terminal residue" evidence="6">
    <location>
        <position position="923"/>
    </location>
</feature>
<dbReference type="InterPro" id="IPR016103">
    <property type="entry name" value="ProQ/FinO"/>
</dbReference>
<organism evidence="6">
    <name type="scientific">Tanacetum cinerariifolium</name>
    <name type="common">Dalmatian daisy</name>
    <name type="synonym">Chrysanthemum cinerariifolium</name>
    <dbReference type="NCBI Taxonomy" id="118510"/>
    <lineage>
        <taxon>Eukaryota</taxon>
        <taxon>Viridiplantae</taxon>
        <taxon>Streptophyta</taxon>
        <taxon>Embryophyta</taxon>
        <taxon>Tracheophyta</taxon>
        <taxon>Spermatophyta</taxon>
        <taxon>Magnoliopsida</taxon>
        <taxon>eudicotyledons</taxon>
        <taxon>Gunneridae</taxon>
        <taxon>Pentapetalae</taxon>
        <taxon>asterids</taxon>
        <taxon>campanulids</taxon>
        <taxon>Asterales</taxon>
        <taxon>Asteraceae</taxon>
        <taxon>Asteroideae</taxon>
        <taxon>Anthemideae</taxon>
        <taxon>Anthemidinae</taxon>
        <taxon>Tanacetum</taxon>
    </lineage>
</organism>
<reference evidence="6" key="1">
    <citation type="journal article" date="2019" name="Sci. Rep.">
        <title>Draft genome of Tanacetum cinerariifolium, the natural source of mosquito coil.</title>
        <authorList>
            <person name="Yamashiro T."/>
            <person name="Shiraishi A."/>
            <person name="Satake H."/>
            <person name="Nakayama K."/>
        </authorList>
    </citation>
    <scope>NUCLEOTIDE SEQUENCE</scope>
</reference>
<dbReference type="EMBL" id="BKCJ010383584">
    <property type="protein sequence ID" value="GFA19392.1"/>
    <property type="molecule type" value="Genomic_DNA"/>
</dbReference>
<dbReference type="GO" id="GO:0003723">
    <property type="term" value="F:RNA binding"/>
    <property type="evidence" value="ECO:0007669"/>
    <property type="project" value="UniProtKB-KW"/>
</dbReference>
<dbReference type="SUPFAM" id="SSF51735">
    <property type="entry name" value="NAD(P)-binding Rossmann-fold domains"/>
    <property type="match status" value="1"/>
</dbReference>
<protein>
    <recommendedName>
        <fullName evidence="5">ProQ/FinO domain-containing protein</fullName>
    </recommendedName>
</protein>
<dbReference type="PANTHER" id="PTHR43639">
    <property type="entry name" value="OXIDOREDUCTASE, SHORT-CHAIN DEHYDROGENASE/REDUCTASE FAMILY (AFU_ORTHOLOGUE AFUA_5G02870)"/>
    <property type="match status" value="1"/>
</dbReference>
<evidence type="ECO:0000256" key="1">
    <source>
        <dbReference type="ARBA" id="ARBA00006484"/>
    </source>
</evidence>
<comment type="caution">
    <text evidence="6">The sequence shown here is derived from an EMBL/GenBank/DDBJ whole genome shotgun (WGS) entry which is preliminary data.</text>
</comment>
<sequence>SNHRGWKLAEFCRAADLLGVERPTASQPLYNLANRQIEVEHLPAADYYGIGVVSYSPLARGVLTGKYLPDQPAPENTRAGRNDARLKQTEWRPESLSLAQRIKDHAQARGISSGQFALAWVLNNRLITSAIAGPRTEEQWDDYLPALEYRFSVEDEAFVDDLVGQEQPLQLGALPRAQQFDGMGAVSLEGVEAIRLAVGADATVAVIKRVVLDVKRDHPAIALDRDRPAIAISPGLIAQAAHGADTQGDVFQDLRGGAEGVGFVQKFLGFAFENIANPQGDSQPGREGFSDLLFSDRLGRRLDDHFRIRFFRDCGCRGGFGCGGRRDLGIAEERASHLFFCELCVHGLSLDQGGSVPNSTSIDGGDCNVARPTEQGAGRRAAGFFRAGVIKASGFRFNKGPFRDHSVLAFMGLVKSKPVSPKKKLGWAACLRNLRQVIPGQGQVRAEFLLFRVMHEGQHRLFQGTSRRSRARVIRFPGVLTLDATVQMSAIRAVFTAPRNSSVRGAAKGEKQSRLRFIVHGHIGVFLFTRCGLAHGPGDGWTITCQAQPGADPGRHSMSARFGHRSQAQYSAVNTTMGFEQLAELRDRLRAEKAPAQAESAPRPKRKPQADPKPREKAPAVDAIWSLQKHFPLAFPVNPAPKVPLKEGILKDAEQHLSLLGLTLEQLKLGISTWCRGTRYWASMVENAPRLDLNGQPAGVVTAAQARDQSRHPMKLNPAMGDALRVVLVTGSTSGIGAAIARKFSQEGYAVVLHSRNSADTGRGMVAELKRATYVQADLSIEADRVRLINEAIAAWGQLDVLVNNAGISRVIPHGDLASASSTVWHELNEINVVAPFHLVTLAESALRDAARSGRPGCVVNISSHAGVRPKGASIPYAVSKAALNHMTRLLAVSLGPEIRVNAVAPGLVDTPLTAEWTEAQAL</sequence>
<dbReference type="SMART" id="SM00945">
    <property type="entry name" value="ProQ"/>
    <property type="match status" value="1"/>
</dbReference>
<dbReference type="InterPro" id="IPR020904">
    <property type="entry name" value="Sc_DH/Rdtase_CS"/>
</dbReference>
<dbReference type="Gene3D" id="1.10.1710.10">
    <property type="entry name" value="ProQ/FinO domain"/>
    <property type="match status" value="1"/>
</dbReference>
<evidence type="ECO:0000313" key="6">
    <source>
        <dbReference type="EMBL" id="GFA19392.1"/>
    </source>
</evidence>
<dbReference type="Gene3D" id="3.20.20.100">
    <property type="entry name" value="NADP-dependent oxidoreductase domain"/>
    <property type="match status" value="1"/>
</dbReference>
<feature type="domain" description="ProQ/FinO" evidence="5">
    <location>
        <begin position="615"/>
        <end position="723"/>
    </location>
</feature>
<dbReference type="InterPro" id="IPR036812">
    <property type="entry name" value="NAD(P)_OxRdtase_dom_sf"/>
</dbReference>
<dbReference type="AlphaFoldDB" id="A0A699J846"/>
<dbReference type="CDD" id="cd05233">
    <property type="entry name" value="SDR_c"/>
    <property type="match status" value="1"/>
</dbReference>
<feature type="compositionally biased region" description="Basic and acidic residues" evidence="4">
    <location>
        <begin position="608"/>
        <end position="618"/>
    </location>
</feature>
<evidence type="ECO:0000256" key="2">
    <source>
        <dbReference type="ARBA" id="ARBA00022884"/>
    </source>
</evidence>
<proteinExistence type="inferred from homology"/>
<dbReference type="PRINTS" id="PR00080">
    <property type="entry name" value="SDRFAMILY"/>
</dbReference>
<dbReference type="Pfam" id="PF04352">
    <property type="entry name" value="ProQ"/>
    <property type="match status" value="1"/>
</dbReference>
<name>A0A699J846_TANCI</name>
<dbReference type="Pfam" id="PF00248">
    <property type="entry name" value="Aldo_ket_red"/>
    <property type="match status" value="1"/>
</dbReference>
<dbReference type="InterPro" id="IPR002347">
    <property type="entry name" value="SDR_fam"/>
</dbReference>
<dbReference type="GO" id="GO:0016491">
    <property type="term" value="F:oxidoreductase activity"/>
    <property type="evidence" value="ECO:0007669"/>
    <property type="project" value="UniProtKB-KW"/>
</dbReference>
<gene>
    <name evidence="6" type="ORF">Tci_591364</name>
</gene>
<dbReference type="SUPFAM" id="SSF51430">
    <property type="entry name" value="NAD(P)-linked oxidoreductase"/>
    <property type="match status" value="1"/>
</dbReference>
<dbReference type="PRINTS" id="PR00081">
    <property type="entry name" value="GDHRDH"/>
</dbReference>
<dbReference type="PROSITE" id="PS00061">
    <property type="entry name" value="ADH_SHORT"/>
    <property type="match status" value="1"/>
</dbReference>
<evidence type="ECO:0000259" key="5">
    <source>
        <dbReference type="SMART" id="SM00945"/>
    </source>
</evidence>